<evidence type="ECO:0000256" key="1">
    <source>
        <dbReference type="ARBA" id="ARBA00023054"/>
    </source>
</evidence>
<dbReference type="AlphaFoldDB" id="A0A8J2KZZ0"/>
<keyword evidence="5" id="KW-1185">Reference proteome</keyword>
<dbReference type="GO" id="GO:0005768">
    <property type="term" value="C:endosome"/>
    <property type="evidence" value="ECO:0007669"/>
    <property type="project" value="TreeGrafter"/>
</dbReference>
<name>A0A8J2KZZ0_9HEXA</name>
<evidence type="ECO:0008006" key="6">
    <source>
        <dbReference type="Google" id="ProtNLM"/>
    </source>
</evidence>
<proteinExistence type="predicted"/>
<feature type="compositionally biased region" description="Basic and acidic residues" evidence="3">
    <location>
        <begin position="924"/>
        <end position="933"/>
    </location>
</feature>
<comment type="caution">
    <text evidence="4">The sequence shown here is derived from an EMBL/GenBank/DDBJ whole genome shotgun (WGS) entry which is preliminary data.</text>
</comment>
<organism evidence="4 5">
    <name type="scientific">Allacma fusca</name>
    <dbReference type="NCBI Taxonomy" id="39272"/>
    <lineage>
        <taxon>Eukaryota</taxon>
        <taxon>Metazoa</taxon>
        <taxon>Ecdysozoa</taxon>
        <taxon>Arthropoda</taxon>
        <taxon>Hexapoda</taxon>
        <taxon>Collembola</taxon>
        <taxon>Symphypleona</taxon>
        <taxon>Sminthuridae</taxon>
        <taxon>Allacma</taxon>
    </lineage>
</organism>
<dbReference type="GO" id="GO:0000149">
    <property type="term" value="F:SNARE binding"/>
    <property type="evidence" value="ECO:0007669"/>
    <property type="project" value="TreeGrafter"/>
</dbReference>
<feature type="coiled-coil region" evidence="2">
    <location>
        <begin position="332"/>
        <end position="359"/>
    </location>
</feature>
<protein>
    <recommendedName>
        <fullName evidence="6">UV radiation resistance-associated gene protein</fullName>
    </recommendedName>
</protein>
<dbReference type="Proteomes" id="UP000708208">
    <property type="component" value="Unassembled WGS sequence"/>
</dbReference>
<dbReference type="Pfam" id="PF10186">
    <property type="entry name" value="ATG14"/>
    <property type="match status" value="1"/>
</dbReference>
<dbReference type="EMBL" id="CAJVCH010526641">
    <property type="protein sequence ID" value="CAG7822535.1"/>
    <property type="molecule type" value="Genomic_DNA"/>
</dbReference>
<sequence>MKFCKVEGSAQNFPFNFKKLFSLYPICFAGIKPRCWTNVNIRLRNLIQVIGVNFDPGEDDQLYYTLHLAPMSAPFYTSEKIRGGAIVSWREIEPRQIPSYVPLSASGFVIRVWSSNDGSQPLTSWGIIFKGLHFLGSKGEWNTQGFDTNSIIFRMPFGFFTSLSCLIFKSKIPERYFSFECIQHYELRRNSYTTKTLTELHRIQRSVLEELELARRLRIQIGSYGYSSESDYTTGPTPIHSNLSRLLPSLPKSIANFPLNVSNGPLSNRMLLRVQQGKCKLQLKEDIESKRLIVSLLRDEKARSEGRVFRLKNKTISLEESAGDLMARIHALGRERERLREVKALIQEKKQKLADSRTALNTRKKQLISELLLIYPMQLVEGSKRYSISEVQLPDAEDYGSESGGQVSVALGYTVHLVAMLSFFLGIPLRYPIRHFGSRSRIIDHITSQIPNKEREFPLYFRGREDVYSKYAVYLLNKNIAQLRWYCGLSTPNLRATLPNLFNVLTSRLTIPGWPPSPSESCEMAEELTEETHHQLFKNDISLSLDQGLDQISSTPKAIDARMQSWLRSSFSDLEGGAGGNAVPNEEIHHSRAQNRFLSGWKKKTYSESEDIDPRWLTNSLNLELDLDTRVSISPSPPLRVPMIVVNEAKDCLKVRKRRIGRVEQSNVFPNCDNMTSRQHQVSCLMPRHMLEPSSQTFTPSSSMNEIEKQIKENERRKSICDIGWGAGSATQQGSMLPSAQEPFLIPDLPVVDNYPTTDEDKLDDTIADVVRKLSFMEANLTMTPTTGEGDDLSVLPTVEEGIILDQIEITEDSDVNKNSDDVLHERIKRNKSSPGMEFEEQNASLSSQQQIKNTITVNSSNSGSVREASPGCNKGFDENCGGDEVVVAKCDIPTLLTEQTCDKDVNLLVNSNPVHDSEEDGDGDGRHDKDDPSSLWFRTEALLTSQSFNMVKRRISESN</sequence>
<reference evidence="4" key="1">
    <citation type="submission" date="2021-06" db="EMBL/GenBank/DDBJ databases">
        <authorList>
            <person name="Hodson N. C."/>
            <person name="Mongue J. A."/>
            <person name="Jaron S. K."/>
        </authorList>
    </citation>
    <scope>NUCLEOTIDE SEQUENCE</scope>
</reference>
<dbReference type="GO" id="GO:0035493">
    <property type="term" value="P:SNARE complex assembly"/>
    <property type="evidence" value="ECO:0007669"/>
    <property type="project" value="TreeGrafter"/>
</dbReference>
<keyword evidence="1 2" id="KW-0175">Coiled coil</keyword>
<dbReference type="PANTHER" id="PTHR15157">
    <property type="entry name" value="UV RADIATION RESISTANCE-ASSOCIATED GENE PROTEIN"/>
    <property type="match status" value="1"/>
</dbReference>
<accession>A0A8J2KZZ0</accession>
<dbReference type="GO" id="GO:0000323">
    <property type="term" value="C:lytic vacuole"/>
    <property type="evidence" value="ECO:0007669"/>
    <property type="project" value="TreeGrafter"/>
</dbReference>
<evidence type="ECO:0000256" key="2">
    <source>
        <dbReference type="SAM" id="Coils"/>
    </source>
</evidence>
<dbReference type="InterPro" id="IPR018791">
    <property type="entry name" value="UV_resistance/autophagy_Atg14"/>
</dbReference>
<evidence type="ECO:0000313" key="5">
    <source>
        <dbReference type="Proteomes" id="UP000708208"/>
    </source>
</evidence>
<feature type="region of interest" description="Disordered" evidence="3">
    <location>
        <begin position="913"/>
        <end position="934"/>
    </location>
</feature>
<evidence type="ECO:0000313" key="4">
    <source>
        <dbReference type="EMBL" id="CAG7822535.1"/>
    </source>
</evidence>
<dbReference type="GO" id="GO:0032991">
    <property type="term" value="C:protein-containing complex"/>
    <property type="evidence" value="ECO:0007669"/>
    <property type="project" value="UniProtKB-ARBA"/>
</dbReference>
<dbReference type="PANTHER" id="PTHR15157:SF5">
    <property type="entry name" value="UV RADIATION RESISTANCE-ASSOCIATED GENE PROTEIN"/>
    <property type="match status" value="1"/>
</dbReference>
<dbReference type="OrthoDB" id="72772at2759"/>
<gene>
    <name evidence="4" type="ORF">AFUS01_LOCUS32801</name>
</gene>
<evidence type="ECO:0000256" key="3">
    <source>
        <dbReference type="SAM" id="MobiDB-lite"/>
    </source>
</evidence>